<feature type="domain" description="Ig-like" evidence="8">
    <location>
        <begin position="89"/>
        <end position="181"/>
    </location>
</feature>
<reference evidence="9" key="1">
    <citation type="submission" date="2018-11" db="EMBL/GenBank/DDBJ databases">
        <authorList>
            <person name="Alioto T."/>
            <person name="Alioto T."/>
        </authorList>
    </citation>
    <scope>NUCLEOTIDE SEQUENCE</scope>
</reference>
<dbReference type="AlphaFoldDB" id="A0A8B6F9P5"/>
<name>A0A8B6F9P5_MYTGA</name>
<accession>A0A8B6F9P5</accession>
<evidence type="ECO:0000256" key="1">
    <source>
        <dbReference type="ARBA" id="ARBA00004613"/>
    </source>
</evidence>
<organism evidence="9 10">
    <name type="scientific">Mytilus galloprovincialis</name>
    <name type="common">Mediterranean mussel</name>
    <dbReference type="NCBI Taxonomy" id="29158"/>
    <lineage>
        <taxon>Eukaryota</taxon>
        <taxon>Metazoa</taxon>
        <taxon>Spiralia</taxon>
        <taxon>Lophotrochozoa</taxon>
        <taxon>Mollusca</taxon>
        <taxon>Bivalvia</taxon>
        <taxon>Autobranchia</taxon>
        <taxon>Pteriomorphia</taxon>
        <taxon>Mytilida</taxon>
        <taxon>Mytiloidea</taxon>
        <taxon>Mytilidae</taxon>
        <taxon>Mytilinae</taxon>
        <taxon>Mytilus</taxon>
    </lineage>
</organism>
<dbReference type="InterPro" id="IPR013783">
    <property type="entry name" value="Ig-like_fold"/>
</dbReference>
<dbReference type="InterPro" id="IPR051170">
    <property type="entry name" value="Neural/epithelial_adhesion"/>
</dbReference>
<keyword evidence="4" id="KW-0677">Repeat</keyword>
<evidence type="ECO:0000259" key="8">
    <source>
        <dbReference type="PROSITE" id="PS50835"/>
    </source>
</evidence>
<evidence type="ECO:0000256" key="3">
    <source>
        <dbReference type="ARBA" id="ARBA00022729"/>
    </source>
</evidence>
<dbReference type="InterPro" id="IPR003598">
    <property type="entry name" value="Ig_sub2"/>
</dbReference>
<feature type="domain" description="Ig-like" evidence="8">
    <location>
        <begin position="219"/>
        <end position="288"/>
    </location>
</feature>
<keyword evidence="3" id="KW-0732">Signal</keyword>
<keyword evidence="10" id="KW-1185">Reference proteome</keyword>
<dbReference type="InterPro" id="IPR036179">
    <property type="entry name" value="Ig-like_dom_sf"/>
</dbReference>
<keyword evidence="2" id="KW-0964">Secreted</keyword>
<evidence type="ECO:0000256" key="5">
    <source>
        <dbReference type="ARBA" id="ARBA00023157"/>
    </source>
</evidence>
<dbReference type="FunFam" id="2.60.40.10:FF:001749">
    <property type="entry name" value="Neural/ectodermal development factor IMP-L2"/>
    <property type="match status" value="1"/>
</dbReference>
<dbReference type="EMBL" id="UYJE01006529">
    <property type="protein sequence ID" value="VDI46687.1"/>
    <property type="molecule type" value="Genomic_DNA"/>
</dbReference>
<keyword evidence="7" id="KW-1133">Transmembrane helix</keyword>
<evidence type="ECO:0000256" key="6">
    <source>
        <dbReference type="ARBA" id="ARBA00023319"/>
    </source>
</evidence>
<keyword evidence="5" id="KW-1015">Disulfide bond</keyword>
<evidence type="ECO:0000313" key="9">
    <source>
        <dbReference type="EMBL" id="VDI46687.1"/>
    </source>
</evidence>
<dbReference type="SMART" id="SM00408">
    <property type="entry name" value="IGc2"/>
    <property type="match status" value="2"/>
</dbReference>
<dbReference type="OrthoDB" id="6138780at2759"/>
<evidence type="ECO:0000256" key="7">
    <source>
        <dbReference type="SAM" id="Phobius"/>
    </source>
</evidence>
<protein>
    <recommendedName>
        <fullName evidence="8">Ig-like domain-containing protein</fullName>
    </recommendedName>
</protein>
<dbReference type="Proteomes" id="UP000596742">
    <property type="component" value="Unassembled WGS sequence"/>
</dbReference>
<gene>
    <name evidence="9" type="ORF">MGAL_10B010907</name>
</gene>
<dbReference type="InterPro" id="IPR007110">
    <property type="entry name" value="Ig-like_dom"/>
</dbReference>
<dbReference type="GO" id="GO:0005576">
    <property type="term" value="C:extracellular region"/>
    <property type="evidence" value="ECO:0007669"/>
    <property type="project" value="UniProtKB-SubCell"/>
</dbReference>
<dbReference type="PROSITE" id="PS50835">
    <property type="entry name" value="IG_LIKE"/>
    <property type="match status" value="2"/>
</dbReference>
<comment type="caution">
    <text evidence="9">The sequence shown here is derived from an EMBL/GenBank/DDBJ whole genome shotgun (WGS) entry which is preliminary data.</text>
</comment>
<dbReference type="Gene3D" id="2.60.40.10">
    <property type="entry name" value="Immunoglobulins"/>
    <property type="match status" value="2"/>
</dbReference>
<dbReference type="SUPFAM" id="SSF48726">
    <property type="entry name" value="Immunoglobulin"/>
    <property type="match status" value="2"/>
</dbReference>
<dbReference type="Pfam" id="PF13927">
    <property type="entry name" value="Ig_3"/>
    <property type="match status" value="1"/>
</dbReference>
<dbReference type="PANTHER" id="PTHR12231">
    <property type="entry name" value="CTX-RELATED TYPE I TRANSMEMBRANE PROTEIN"/>
    <property type="match status" value="1"/>
</dbReference>
<evidence type="ECO:0000256" key="2">
    <source>
        <dbReference type="ARBA" id="ARBA00022525"/>
    </source>
</evidence>
<dbReference type="Pfam" id="PF07679">
    <property type="entry name" value="I-set"/>
    <property type="match status" value="1"/>
</dbReference>
<proteinExistence type="predicted"/>
<comment type="subcellular location">
    <subcellularLocation>
        <location evidence="1">Secreted</location>
    </subcellularLocation>
</comment>
<keyword evidence="7" id="KW-0812">Transmembrane</keyword>
<dbReference type="PANTHER" id="PTHR12231:SF253">
    <property type="entry name" value="DPR-INTERACTING PROTEIN ETA, ISOFORM B-RELATED"/>
    <property type="match status" value="1"/>
</dbReference>
<dbReference type="GO" id="GO:0043005">
    <property type="term" value="C:neuron projection"/>
    <property type="evidence" value="ECO:0007669"/>
    <property type="project" value="TreeGrafter"/>
</dbReference>
<dbReference type="InterPro" id="IPR003599">
    <property type="entry name" value="Ig_sub"/>
</dbReference>
<sequence length="319" mass="36021">MSPMSKQVISVNQDYINSYFSMGISTTVIRILISFLFCSTLSFGRYLSDDNLFREVKRLAKEKRTTEDNKLFFKTGEDLPSETIGTAHEDIVLECQAGGKPAASIHWLKNGIRIQQGPSRDYKNDELFVEEILNEKRGALIGLGFTKSKLYLDCLSPEDEGEYTCVAETATQRIVQTTQVSVVGQFESKAHEKCIVKKSIHSASARIFLWTSHRVEISGASVQLMCRVEGSPSPVVSWVTPRGKEISHPTEKYEVLSNGDLLIRNISWKDMGSYTCSCTNDTGVDEISTFLYPYCKTHRQQTGHQHTKHLLRFLKSNKE</sequence>
<evidence type="ECO:0000313" key="10">
    <source>
        <dbReference type="Proteomes" id="UP000596742"/>
    </source>
</evidence>
<keyword evidence="7" id="KW-0472">Membrane</keyword>
<keyword evidence="6" id="KW-0393">Immunoglobulin domain</keyword>
<dbReference type="SMART" id="SM00409">
    <property type="entry name" value="IG"/>
    <property type="match status" value="2"/>
</dbReference>
<dbReference type="InterPro" id="IPR013098">
    <property type="entry name" value="Ig_I-set"/>
</dbReference>
<feature type="transmembrane region" description="Helical" evidence="7">
    <location>
        <begin position="20"/>
        <end position="44"/>
    </location>
</feature>
<evidence type="ECO:0000256" key="4">
    <source>
        <dbReference type="ARBA" id="ARBA00022737"/>
    </source>
</evidence>